<gene>
    <name evidence="2" type="ORF">ENQ76_05170</name>
</gene>
<evidence type="ECO:0000313" key="2">
    <source>
        <dbReference type="EMBL" id="HEN14846.1"/>
    </source>
</evidence>
<keyword evidence="1" id="KW-1133">Transmembrane helix</keyword>
<dbReference type="AlphaFoldDB" id="A0A7C2JXF5"/>
<proteinExistence type="predicted"/>
<feature type="transmembrane region" description="Helical" evidence="1">
    <location>
        <begin position="9"/>
        <end position="26"/>
    </location>
</feature>
<name>A0A7C2JXF5_9PLAN</name>
<protein>
    <submittedName>
        <fullName evidence="2">Uncharacterized protein</fullName>
    </submittedName>
</protein>
<keyword evidence="1" id="KW-0472">Membrane</keyword>
<comment type="caution">
    <text evidence="2">The sequence shown here is derived from an EMBL/GenBank/DDBJ whole genome shotgun (WGS) entry which is preliminary data.</text>
</comment>
<organism evidence="2">
    <name type="scientific">Schlesneria paludicola</name>
    <dbReference type="NCBI Taxonomy" id="360056"/>
    <lineage>
        <taxon>Bacteria</taxon>
        <taxon>Pseudomonadati</taxon>
        <taxon>Planctomycetota</taxon>
        <taxon>Planctomycetia</taxon>
        <taxon>Planctomycetales</taxon>
        <taxon>Planctomycetaceae</taxon>
        <taxon>Schlesneria</taxon>
    </lineage>
</organism>
<sequence length="166" mass="18233">MQHPNDQRAWWLLAGVAIGVGLSYLWPLETAQAVATDREERFAICTTETGLALPESVFVLDFLTGRLTGATLNQQTANFTGFYFRVITPDFLTDANAKPKYVMMPGRADLTSGRGQTTASGVIYIAELTSGKVIAYRFPARISKTPLPPQPLEPFATFPFREATAE</sequence>
<reference evidence="2" key="1">
    <citation type="journal article" date="2020" name="mSystems">
        <title>Genome- and Community-Level Interaction Insights into Carbon Utilization and Element Cycling Functions of Hydrothermarchaeota in Hydrothermal Sediment.</title>
        <authorList>
            <person name="Zhou Z."/>
            <person name="Liu Y."/>
            <person name="Xu W."/>
            <person name="Pan J."/>
            <person name="Luo Z.H."/>
            <person name="Li M."/>
        </authorList>
    </citation>
    <scope>NUCLEOTIDE SEQUENCE [LARGE SCALE GENOMIC DNA]</scope>
    <source>
        <strain evidence="2">SpSt-339</strain>
    </source>
</reference>
<dbReference type="EMBL" id="DSOK01000153">
    <property type="protein sequence ID" value="HEN14846.1"/>
    <property type="molecule type" value="Genomic_DNA"/>
</dbReference>
<accession>A0A7C2JXF5</accession>
<keyword evidence="1" id="KW-0812">Transmembrane</keyword>
<evidence type="ECO:0000256" key="1">
    <source>
        <dbReference type="SAM" id="Phobius"/>
    </source>
</evidence>